<protein>
    <submittedName>
        <fullName evidence="1">DUF2259 domain-containing protein</fullName>
    </submittedName>
</protein>
<dbReference type="Proteomes" id="UP001203036">
    <property type="component" value="Unassembled WGS sequence"/>
</dbReference>
<dbReference type="EMBL" id="JAMQGO010000004">
    <property type="protein sequence ID" value="MCM2562209.1"/>
    <property type="molecule type" value="Genomic_DNA"/>
</dbReference>
<organism evidence="1 2">
    <name type="scientific">Lutimaribacter degradans</name>
    <dbReference type="NCBI Taxonomy" id="2945989"/>
    <lineage>
        <taxon>Bacteria</taxon>
        <taxon>Pseudomonadati</taxon>
        <taxon>Pseudomonadota</taxon>
        <taxon>Alphaproteobacteria</taxon>
        <taxon>Rhodobacterales</taxon>
        <taxon>Roseobacteraceae</taxon>
        <taxon>Lutimaribacter</taxon>
    </lineage>
</organism>
<name>A0ACC5ZXD4_9RHOB</name>
<keyword evidence="2" id="KW-1185">Reference proteome</keyword>
<gene>
    <name evidence="1" type="ORF">M8744_08620</name>
</gene>
<sequence length="516" mass="54660">MRGAALLFGFLSVLAGSALADYTHDRIIGFSPDGRYVAFETYGLQRGSGLPFSNIFIVDLDRDAWVSGSPVRSRASEANMAEVEAAPYAALSAKREEVRAKSAELLGGLEIRRPATVLFARGIGEAHDAPSRITVARPNPDDPTRPPQATTTFELEEIAVPGGAEFCPRPEALRGYRLTHLRSGDRPQVLHEDSRIPSSRGCPVAYRIDTVASAGHPRPDGRGVALISVWEQGFEGLERSVIAIPVPLPGAAGTTTRASGQSVTGTAAPFVAGYERRDIEQLERAVRNRLPADGSSVFLPDADLPPAARAALLFESEEKPLPHSRSWITVETQEVRPAGAGSPVPVSLISVLRQNLGSARRAALAEIVGADRVAPPETFGIGPNVEWRYAMRPVQGMRAGLVAAGRLELNPQTADRCGPARCGAADPSRVTGAETAPPTADTGVPLPTAADGLPSDAELIGRLFAAGPADAFLVERGLWQDDAVQAVSFVDGSPVWGLIATRDTVTWIRAPRVVGP</sequence>
<proteinExistence type="predicted"/>
<evidence type="ECO:0000313" key="1">
    <source>
        <dbReference type="EMBL" id="MCM2562209.1"/>
    </source>
</evidence>
<accession>A0ACC5ZXD4</accession>
<reference evidence="1" key="1">
    <citation type="submission" date="2022-06" db="EMBL/GenBank/DDBJ databases">
        <title>Lutimaribacter sp. EGI FJ00013, a novel bacterium isolated from a salt lake sediment enrichment.</title>
        <authorList>
            <person name="Gao L."/>
            <person name="Fang B.-Z."/>
            <person name="Li W.-J."/>
        </authorList>
    </citation>
    <scope>NUCLEOTIDE SEQUENCE</scope>
    <source>
        <strain evidence="1">EGI FJ00013</strain>
    </source>
</reference>
<comment type="caution">
    <text evidence="1">The sequence shown here is derived from an EMBL/GenBank/DDBJ whole genome shotgun (WGS) entry which is preliminary data.</text>
</comment>
<evidence type="ECO:0000313" key="2">
    <source>
        <dbReference type="Proteomes" id="UP001203036"/>
    </source>
</evidence>